<evidence type="ECO:0000256" key="1">
    <source>
        <dbReference type="ARBA" id="ARBA00022845"/>
    </source>
</evidence>
<evidence type="ECO:0000256" key="2">
    <source>
        <dbReference type="ARBA" id="ARBA00022917"/>
    </source>
</evidence>
<accession>A0A382WFF6</accession>
<dbReference type="InterPro" id="IPR036877">
    <property type="entry name" value="SUI1_dom_sf"/>
</dbReference>
<dbReference type="GO" id="GO:0006417">
    <property type="term" value="P:regulation of translation"/>
    <property type="evidence" value="ECO:0007669"/>
    <property type="project" value="UniProtKB-KW"/>
</dbReference>
<sequence length="94" mass="10330">QETKILPQTGIGRGCRLDVRREKAGRGGKTVTTVAGFPPYISRVEHKGMLRELKKYLGSGGTFVEGDWELQGDQREKVVAWLCQKGFQPVLAGG</sequence>
<dbReference type="PIRSF" id="PIRSF037511">
    <property type="entry name" value="Transl_init_SUI1_pro"/>
    <property type="match status" value="1"/>
</dbReference>
<feature type="domain" description="SUI1" evidence="3">
    <location>
        <begin position="26"/>
        <end position="86"/>
    </location>
</feature>
<name>A0A382WFF6_9ZZZZ</name>
<dbReference type="Gene3D" id="3.30.780.10">
    <property type="entry name" value="SUI1-like domain"/>
    <property type="match status" value="1"/>
</dbReference>
<gene>
    <name evidence="4" type="ORF">METZ01_LOCUS410510</name>
</gene>
<dbReference type="InterPro" id="IPR001950">
    <property type="entry name" value="SUI1"/>
</dbReference>
<keyword evidence="2" id="KW-0648">Protein biosynthesis</keyword>
<protein>
    <recommendedName>
        <fullName evidence="3">SUI1 domain-containing protein</fullName>
    </recommendedName>
</protein>
<proteinExistence type="predicted"/>
<dbReference type="CDD" id="cd11567">
    <property type="entry name" value="YciH_like"/>
    <property type="match status" value="1"/>
</dbReference>
<organism evidence="4">
    <name type="scientific">marine metagenome</name>
    <dbReference type="NCBI Taxonomy" id="408172"/>
    <lineage>
        <taxon>unclassified sequences</taxon>
        <taxon>metagenomes</taxon>
        <taxon>ecological metagenomes</taxon>
    </lineage>
</organism>
<feature type="non-terminal residue" evidence="4">
    <location>
        <position position="1"/>
    </location>
</feature>
<reference evidence="4" key="1">
    <citation type="submission" date="2018-05" db="EMBL/GenBank/DDBJ databases">
        <authorList>
            <person name="Lanie J.A."/>
            <person name="Ng W.-L."/>
            <person name="Kazmierczak K.M."/>
            <person name="Andrzejewski T.M."/>
            <person name="Davidsen T.M."/>
            <person name="Wayne K.J."/>
            <person name="Tettelin H."/>
            <person name="Glass J.I."/>
            <person name="Rusch D."/>
            <person name="Podicherti R."/>
            <person name="Tsui H.-C.T."/>
            <person name="Winkler M.E."/>
        </authorList>
    </citation>
    <scope>NUCLEOTIDE SEQUENCE</scope>
</reference>
<keyword evidence="1" id="KW-0810">Translation regulation</keyword>
<dbReference type="EMBL" id="UINC01159524">
    <property type="protein sequence ID" value="SVD57656.1"/>
    <property type="molecule type" value="Genomic_DNA"/>
</dbReference>
<dbReference type="SUPFAM" id="SSF55159">
    <property type="entry name" value="eIF1-like"/>
    <property type="match status" value="1"/>
</dbReference>
<dbReference type="PROSITE" id="PS50296">
    <property type="entry name" value="SUI1"/>
    <property type="match status" value="1"/>
</dbReference>
<dbReference type="AlphaFoldDB" id="A0A382WFF6"/>
<evidence type="ECO:0000259" key="3">
    <source>
        <dbReference type="PROSITE" id="PS50296"/>
    </source>
</evidence>
<dbReference type="InterPro" id="IPR005872">
    <property type="entry name" value="SUI1_arc_bac"/>
</dbReference>
<dbReference type="Pfam" id="PF01253">
    <property type="entry name" value="SUI1"/>
    <property type="match status" value="1"/>
</dbReference>
<dbReference type="GO" id="GO:0003743">
    <property type="term" value="F:translation initiation factor activity"/>
    <property type="evidence" value="ECO:0007669"/>
    <property type="project" value="InterPro"/>
</dbReference>
<evidence type="ECO:0000313" key="4">
    <source>
        <dbReference type="EMBL" id="SVD57656.1"/>
    </source>
</evidence>